<dbReference type="EMBL" id="DVJO01000180">
    <property type="protein sequence ID" value="HIS83612.1"/>
    <property type="molecule type" value="Genomic_DNA"/>
</dbReference>
<name>A0A9D1FWV4_9BACT</name>
<proteinExistence type="predicted"/>
<evidence type="ECO:0000313" key="4">
    <source>
        <dbReference type="Proteomes" id="UP000824139"/>
    </source>
</evidence>
<gene>
    <name evidence="3" type="ORF">IAD41_08430</name>
</gene>
<dbReference type="SUPFAM" id="SSF47413">
    <property type="entry name" value="lambda repressor-like DNA-binding domains"/>
    <property type="match status" value="1"/>
</dbReference>
<dbReference type="Pfam" id="PF01381">
    <property type="entry name" value="HTH_3"/>
    <property type="match status" value="1"/>
</dbReference>
<evidence type="ECO:0000259" key="2">
    <source>
        <dbReference type="PROSITE" id="PS50943"/>
    </source>
</evidence>
<organism evidence="3 4">
    <name type="scientific">Candidatus Scatenecus faecavium</name>
    <dbReference type="NCBI Taxonomy" id="2840915"/>
    <lineage>
        <taxon>Bacteria</taxon>
        <taxon>Candidatus Scatenecus</taxon>
    </lineage>
</organism>
<reference evidence="3" key="1">
    <citation type="submission" date="2020-10" db="EMBL/GenBank/DDBJ databases">
        <authorList>
            <person name="Gilroy R."/>
        </authorList>
    </citation>
    <scope>NUCLEOTIDE SEQUENCE</scope>
    <source>
        <strain evidence="3">CHK152-2994</strain>
    </source>
</reference>
<evidence type="ECO:0000313" key="3">
    <source>
        <dbReference type="EMBL" id="HIS83612.1"/>
    </source>
</evidence>
<protein>
    <submittedName>
        <fullName evidence="3">Helix-turn-helix transcriptional regulator</fullName>
    </submittedName>
</protein>
<accession>A0A9D1FWV4</accession>
<dbReference type="Proteomes" id="UP000824139">
    <property type="component" value="Unassembled WGS sequence"/>
</dbReference>
<dbReference type="PANTHER" id="PTHR46558">
    <property type="entry name" value="TRACRIPTIONAL REGULATORY PROTEIN-RELATED-RELATED"/>
    <property type="match status" value="1"/>
</dbReference>
<evidence type="ECO:0000256" key="1">
    <source>
        <dbReference type="ARBA" id="ARBA00023125"/>
    </source>
</evidence>
<reference evidence="3" key="2">
    <citation type="journal article" date="2021" name="PeerJ">
        <title>Extensive microbial diversity within the chicken gut microbiome revealed by metagenomics and culture.</title>
        <authorList>
            <person name="Gilroy R."/>
            <person name="Ravi A."/>
            <person name="Getino M."/>
            <person name="Pursley I."/>
            <person name="Horton D.L."/>
            <person name="Alikhan N.F."/>
            <person name="Baker D."/>
            <person name="Gharbi K."/>
            <person name="Hall N."/>
            <person name="Watson M."/>
            <person name="Adriaenssens E.M."/>
            <person name="Foster-Nyarko E."/>
            <person name="Jarju S."/>
            <person name="Secka A."/>
            <person name="Antonio M."/>
            <person name="Oren A."/>
            <person name="Chaudhuri R.R."/>
            <person name="La Ragione R."/>
            <person name="Hildebrand F."/>
            <person name="Pallen M.J."/>
        </authorList>
    </citation>
    <scope>NUCLEOTIDE SEQUENCE</scope>
    <source>
        <strain evidence="3">CHK152-2994</strain>
    </source>
</reference>
<dbReference type="AlphaFoldDB" id="A0A9D1FWV4"/>
<keyword evidence="1" id="KW-0238">DNA-binding</keyword>
<dbReference type="PANTHER" id="PTHR46558:SF4">
    <property type="entry name" value="DNA-BIDING PHAGE PROTEIN"/>
    <property type="match status" value="1"/>
</dbReference>
<dbReference type="InterPro" id="IPR001387">
    <property type="entry name" value="Cro/C1-type_HTH"/>
</dbReference>
<dbReference type="PROSITE" id="PS50943">
    <property type="entry name" value="HTH_CROC1"/>
    <property type="match status" value="1"/>
</dbReference>
<dbReference type="CDD" id="cd00093">
    <property type="entry name" value="HTH_XRE"/>
    <property type="match status" value="1"/>
</dbReference>
<sequence length="70" mass="8144">MEIEKLKQNISDNIRIYRTKLRMSQDKLSELTGLNQQQISFIENGKAMPKLETVIKISEAFNVTVNDLIY</sequence>
<dbReference type="InterPro" id="IPR010982">
    <property type="entry name" value="Lambda_DNA-bd_dom_sf"/>
</dbReference>
<dbReference type="Gene3D" id="1.10.260.40">
    <property type="entry name" value="lambda repressor-like DNA-binding domains"/>
    <property type="match status" value="1"/>
</dbReference>
<feature type="domain" description="HTH cro/C1-type" evidence="2">
    <location>
        <begin position="14"/>
        <end position="68"/>
    </location>
</feature>
<dbReference type="GO" id="GO:0003677">
    <property type="term" value="F:DNA binding"/>
    <property type="evidence" value="ECO:0007669"/>
    <property type="project" value="UniProtKB-KW"/>
</dbReference>
<dbReference type="SMART" id="SM00530">
    <property type="entry name" value="HTH_XRE"/>
    <property type="match status" value="1"/>
</dbReference>
<comment type="caution">
    <text evidence="3">The sequence shown here is derived from an EMBL/GenBank/DDBJ whole genome shotgun (WGS) entry which is preliminary data.</text>
</comment>